<dbReference type="AlphaFoldDB" id="A0A914I6F1"/>
<reference evidence="13" key="1">
    <citation type="submission" date="2022-11" db="UniProtKB">
        <authorList>
            <consortium name="WormBaseParasite"/>
        </authorList>
    </citation>
    <scope>IDENTIFICATION</scope>
</reference>
<dbReference type="PROSITE" id="PS50262">
    <property type="entry name" value="G_PROTEIN_RECEP_F1_2"/>
    <property type="match status" value="1"/>
</dbReference>
<comment type="subcellular location">
    <subcellularLocation>
        <location evidence="1">Membrane</location>
        <topology evidence="1">Multi-pass membrane protein</topology>
    </subcellularLocation>
</comment>
<dbReference type="Gene3D" id="1.20.1070.10">
    <property type="entry name" value="Rhodopsin 7-helix transmembrane proteins"/>
    <property type="match status" value="1"/>
</dbReference>
<dbReference type="PANTHER" id="PTHR24243:SF224">
    <property type="entry name" value="G-PROTEIN COUPLED RECEPTOR 19-RELATED"/>
    <property type="match status" value="1"/>
</dbReference>
<dbReference type="WBParaSite" id="Gr19_v10_g7191.t2">
    <property type="protein sequence ID" value="Gr19_v10_g7191.t2"/>
    <property type="gene ID" value="Gr19_v10_g7191"/>
</dbReference>
<evidence type="ECO:0000256" key="1">
    <source>
        <dbReference type="ARBA" id="ARBA00004141"/>
    </source>
</evidence>
<keyword evidence="5 10" id="KW-0472">Membrane</keyword>
<evidence type="ECO:0000259" key="11">
    <source>
        <dbReference type="PROSITE" id="PS50262"/>
    </source>
</evidence>
<keyword evidence="3 10" id="KW-1133">Transmembrane helix</keyword>
<dbReference type="CDD" id="cd00637">
    <property type="entry name" value="7tm_classA_rhodopsin-like"/>
    <property type="match status" value="1"/>
</dbReference>
<feature type="transmembrane region" description="Helical" evidence="10">
    <location>
        <begin position="145"/>
        <end position="165"/>
    </location>
</feature>
<keyword evidence="7 8" id="KW-0807">Transducer</keyword>
<evidence type="ECO:0000256" key="10">
    <source>
        <dbReference type="SAM" id="Phobius"/>
    </source>
</evidence>
<evidence type="ECO:0000256" key="9">
    <source>
        <dbReference type="SAM" id="MobiDB-lite"/>
    </source>
</evidence>
<evidence type="ECO:0000313" key="13">
    <source>
        <dbReference type="WBParaSite" id="Gr19_v10_g7191.t2"/>
    </source>
</evidence>
<dbReference type="GO" id="GO:0004930">
    <property type="term" value="F:G protein-coupled receptor activity"/>
    <property type="evidence" value="ECO:0007669"/>
    <property type="project" value="UniProtKB-KW"/>
</dbReference>
<dbReference type="PROSITE" id="PS00237">
    <property type="entry name" value="G_PROTEIN_RECEP_F1_1"/>
    <property type="match status" value="1"/>
</dbReference>
<proteinExistence type="inferred from homology"/>
<feature type="transmembrane region" description="Helical" evidence="10">
    <location>
        <begin position="355"/>
        <end position="377"/>
    </location>
</feature>
<evidence type="ECO:0000256" key="2">
    <source>
        <dbReference type="ARBA" id="ARBA00022692"/>
    </source>
</evidence>
<keyword evidence="4 8" id="KW-0297">G-protein coupled receptor</keyword>
<feature type="region of interest" description="Disordered" evidence="9">
    <location>
        <begin position="441"/>
        <end position="467"/>
    </location>
</feature>
<accession>A0A914I6F1</accession>
<feature type="transmembrane region" description="Helical" evidence="10">
    <location>
        <begin position="316"/>
        <end position="335"/>
    </location>
</feature>
<feature type="transmembrane region" description="Helical" evidence="10">
    <location>
        <begin position="65"/>
        <end position="92"/>
    </location>
</feature>
<dbReference type="InterPro" id="IPR017452">
    <property type="entry name" value="GPCR_Rhodpsn_7TM"/>
</dbReference>
<dbReference type="PRINTS" id="PR00237">
    <property type="entry name" value="GPCRRHODOPSN"/>
</dbReference>
<evidence type="ECO:0000256" key="6">
    <source>
        <dbReference type="ARBA" id="ARBA00023170"/>
    </source>
</evidence>
<evidence type="ECO:0000256" key="8">
    <source>
        <dbReference type="RuleBase" id="RU000688"/>
    </source>
</evidence>
<dbReference type="Proteomes" id="UP000887572">
    <property type="component" value="Unplaced"/>
</dbReference>
<evidence type="ECO:0000256" key="4">
    <source>
        <dbReference type="ARBA" id="ARBA00023040"/>
    </source>
</evidence>
<keyword evidence="6 8" id="KW-0675">Receptor</keyword>
<feature type="transmembrane region" description="Helical" evidence="10">
    <location>
        <begin position="232"/>
        <end position="250"/>
    </location>
</feature>
<keyword evidence="12" id="KW-1185">Reference proteome</keyword>
<feature type="domain" description="G-protein coupled receptors family 1 profile" evidence="11">
    <location>
        <begin position="83"/>
        <end position="374"/>
    </location>
</feature>
<feature type="transmembrane region" description="Helical" evidence="10">
    <location>
        <begin position="186"/>
        <end position="206"/>
    </location>
</feature>
<evidence type="ECO:0000313" key="12">
    <source>
        <dbReference type="Proteomes" id="UP000887572"/>
    </source>
</evidence>
<evidence type="ECO:0000256" key="3">
    <source>
        <dbReference type="ARBA" id="ARBA00022989"/>
    </source>
</evidence>
<feature type="transmembrane region" description="Helical" evidence="10">
    <location>
        <begin position="104"/>
        <end position="125"/>
    </location>
</feature>
<dbReference type="SUPFAM" id="SSF81321">
    <property type="entry name" value="Family A G protein-coupled receptor-like"/>
    <property type="match status" value="1"/>
</dbReference>
<dbReference type="PANTHER" id="PTHR24243">
    <property type="entry name" value="G-PROTEIN COUPLED RECEPTOR"/>
    <property type="match status" value="1"/>
</dbReference>
<organism evidence="12 13">
    <name type="scientific">Globodera rostochiensis</name>
    <name type="common">Golden nematode worm</name>
    <name type="synonym">Heterodera rostochiensis</name>
    <dbReference type="NCBI Taxonomy" id="31243"/>
    <lineage>
        <taxon>Eukaryota</taxon>
        <taxon>Metazoa</taxon>
        <taxon>Ecdysozoa</taxon>
        <taxon>Nematoda</taxon>
        <taxon>Chromadorea</taxon>
        <taxon>Rhabditida</taxon>
        <taxon>Tylenchina</taxon>
        <taxon>Tylenchomorpha</taxon>
        <taxon>Tylenchoidea</taxon>
        <taxon>Heteroderidae</taxon>
        <taxon>Heteroderinae</taxon>
        <taxon>Globodera</taxon>
    </lineage>
</organism>
<evidence type="ECO:0000256" key="5">
    <source>
        <dbReference type="ARBA" id="ARBA00023136"/>
    </source>
</evidence>
<dbReference type="Pfam" id="PF00001">
    <property type="entry name" value="7tm_1"/>
    <property type="match status" value="1"/>
</dbReference>
<protein>
    <submittedName>
        <fullName evidence="13">G-protein coupled receptors family 1 profile domain-containing protein</fullName>
    </submittedName>
</protein>
<dbReference type="GO" id="GO:0005886">
    <property type="term" value="C:plasma membrane"/>
    <property type="evidence" value="ECO:0007669"/>
    <property type="project" value="TreeGrafter"/>
</dbReference>
<dbReference type="InterPro" id="IPR000276">
    <property type="entry name" value="GPCR_Rhodpsn"/>
</dbReference>
<comment type="similarity">
    <text evidence="8">Belongs to the G-protein coupled receptor 1 family.</text>
</comment>
<evidence type="ECO:0000256" key="7">
    <source>
        <dbReference type="ARBA" id="ARBA00023224"/>
    </source>
</evidence>
<sequence>MLPLCLSPCSTKNFNTISHRPPPLRDDSNTTTAELGEPVDELKETALNFCATLSMRRRRLISSSAVLTFGSLFSLLTVVGLLGNLLVMIAIIGHKQMRRSVMNLLLLNLAIADALNLVATTAEWVPTLRHGGPVWELPAVLCPVIRYLECVFLFTSILTQLVVCVERFIAITLPLHARRLCSRNNILLTIGAIWSVVALAAFPYAMHNEQRENSLVCNFNGKSSEFWHRYKFAEFILLYLLPGIIFLTLYTKICKVLWANNRQLYESGKESKKWNETTAQMPLSGDFSTGTSRANSSVGFGPVAGAREEALKTRRAVVKMLVACVSVYFICYSPIQAIFLCRDLLHIPIQLPYEFVLLMNALTMLCSACNPLLYTLFSSRFRTRIARLLCCCCALLGCSATEAAANAIGIGINPSGQARQNGGPGTKNMLMRARNVDEHLLNGGWTSSSTNNMDEEDGRDDKAPANGRTANYANLNAKLTSL</sequence>
<name>A0A914I6F1_GLORO</name>
<keyword evidence="2 8" id="KW-0812">Transmembrane</keyword>
<dbReference type="SMART" id="SM01381">
    <property type="entry name" value="7TM_GPCR_Srsx"/>
    <property type="match status" value="1"/>
</dbReference>